<feature type="transmembrane region" description="Helical" evidence="9">
    <location>
        <begin position="268"/>
        <end position="288"/>
    </location>
</feature>
<feature type="transmembrane region" description="Helical" evidence="9">
    <location>
        <begin position="95"/>
        <end position="117"/>
    </location>
</feature>
<feature type="transmembrane region" description="Helical" evidence="9">
    <location>
        <begin position="123"/>
        <end position="142"/>
    </location>
</feature>
<evidence type="ECO:0000313" key="10">
    <source>
        <dbReference type="EMBL" id="MBD1598783.1"/>
    </source>
</evidence>
<gene>
    <name evidence="10" type="ORF">HAQ05_08710</name>
</gene>
<keyword evidence="8 9" id="KW-0472">Membrane</keyword>
<keyword evidence="4" id="KW-1003">Cell membrane</keyword>
<keyword evidence="6 9" id="KW-0812">Transmembrane</keyword>
<feature type="transmembrane region" description="Helical" evidence="9">
    <location>
        <begin position="154"/>
        <end position="179"/>
    </location>
</feature>
<dbReference type="InterPro" id="IPR001851">
    <property type="entry name" value="ABC_transp_permease"/>
</dbReference>
<evidence type="ECO:0000256" key="4">
    <source>
        <dbReference type="ARBA" id="ARBA00022475"/>
    </source>
</evidence>
<dbReference type="Proteomes" id="UP000805841">
    <property type="component" value="Unassembled WGS sequence"/>
</dbReference>
<feature type="transmembrane region" description="Helical" evidence="9">
    <location>
        <begin position="71"/>
        <end position="88"/>
    </location>
</feature>
<feature type="transmembrane region" description="Helical" evidence="9">
    <location>
        <begin position="46"/>
        <end position="65"/>
    </location>
</feature>
<keyword evidence="7 9" id="KW-1133">Transmembrane helix</keyword>
<feature type="transmembrane region" description="Helical" evidence="9">
    <location>
        <begin position="214"/>
        <end position="236"/>
    </location>
</feature>
<feature type="transmembrane region" description="Helical" evidence="9">
    <location>
        <begin position="242"/>
        <end position="261"/>
    </location>
</feature>
<evidence type="ECO:0000256" key="6">
    <source>
        <dbReference type="ARBA" id="ARBA00022692"/>
    </source>
</evidence>
<evidence type="ECO:0000256" key="3">
    <source>
        <dbReference type="ARBA" id="ARBA00022448"/>
    </source>
</evidence>
<dbReference type="CDD" id="cd06579">
    <property type="entry name" value="TM_PBP1_transp_AraH_like"/>
    <property type="match status" value="1"/>
</dbReference>
<dbReference type="EMBL" id="JAAOCA010000008">
    <property type="protein sequence ID" value="MBD1598783.1"/>
    <property type="molecule type" value="Genomic_DNA"/>
</dbReference>
<comment type="subcellular location">
    <subcellularLocation>
        <location evidence="1">Cell inner membrane</location>
        <topology evidence="1">Multi-pass membrane protein</topology>
    </subcellularLocation>
</comment>
<evidence type="ECO:0000256" key="8">
    <source>
        <dbReference type="ARBA" id="ARBA00023136"/>
    </source>
</evidence>
<accession>A0ABR7YZZ9</accession>
<name>A0ABR7YZZ9_9PSED</name>
<dbReference type="PANTHER" id="PTHR32196">
    <property type="entry name" value="ABC TRANSPORTER PERMEASE PROTEIN YPHD-RELATED-RELATED"/>
    <property type="match status" value="1"/>
</dbReference>
<evidence type="ECO:0000256" key="2">
    <source>
        <dbReference type="ARBA" id="ARBA00007942"/>
    </source>
</evidence>
<reference evidence="10 11" key="1">
    <citation type="journal article" date="2020" name="Insects">
        <title>Bacteria Belonging to Pseudomonas typographi sp. nov. from the Bark Beetle Ips typographus Have Genomic Potential to Aid in the Host Ecology.</title>
        <authorList>
            <person name="Peral-Aranega E."/>
            <person name="Saati-Santamaria Z."/>
            <person name="Kolarik M."/>
            <person name="Rivas R."/>
            <person name="Garcia-Fraile P."/>
        </authorList>
    </citation>
    <scope>NUCLEOTIDE SEQUENCE [LARGE SCALE GENOMIC DNA]</scope>
    <source>
        <strain evidence="10 11">CA3A</strain>
    </source>
</reference>
<sequence>MTTLIKQHPAIALGSRIGVIAVPLLVFFLCVLFVPRFLSVDNLQNVLRVGSILLIAACGQTGILIVGGIDFSMGSAVALLSVVTVILAPELGVALAFTGGICVAVLVGLCNGLLIAYLKLPAFLVTLGMLLVLHGLASLLSGGMPLDAAPSPGFLWLGSGHVAGIPVPIILALLAVLSLHGLLRYTLVGRSWYLVGTNFNAALNAGLPARRMVLLAYIVAGLFCALAGAILTSRVGSGQPNLYPDLAFATIAVCAISGIPLNGGRGSAVQVVCGTLIIAMLNNAVVLLNLTSAWQQLLMALVIGAAVVLPQLSNVRRRCVHLLRGNAQ</sequence>
<dbReference type="RefSeq" id="WP_190419430.1">
    <property type="nucleotide sequence ID" value="NZ_JAAOCA010000008.1"/>
</dbReference>
<feature type="transmembrane region" description="Helical" evidence="9">
    <location>
        <begin position="294"/>
        <end position="312"/>
    </location>
</feature>
<evidence type="ECO:0000256" key="9">
    <source>
        <dbReference type="SAM" id="Phobius"/>
    </source>
</evidence>
<evidence type="ECO:0000256" key="7">
    <source>
        <dbReference type="ARBA" id="ARBA00022989"/>
    </source>
</evidence>
<feature type="transmembrane region" description="Helical" evidence="9">
    <location>
        <begin position="12"/>
        <end position="34"/>
    </location>
</feature>
<evidence type="ECO:0000256" key="5">
    <source>
        <dbReference type="ARBA" id="ARBA00022519"/>
    </source>
</evidence>
<dbReference type="PANTHER" id="PTHR32196:SF21">
    <property type="entry name" value="ABC TRANSPORTER PERMEASE PROTEIN YPHD-RELATED"/>
    <property type="match status" value="1"/>
</dbReference>
<organism evidence="10 11">
    <name type="scientific">Pseudomonas typographi</name>
    <dbReference type="NCBI Taxonomy" id="2715964"/>
    <lineage>
        <taxon>Bacteria</taxon>
        <taxon>Pseudomonadati</taxon>
        <taxon>Pseudomonadota</taxon>
        <taxon>Gammaproteobacteria</taxon>
        <taxon>Pseudomonadales</taxon>
        <taxon>Pseudomonadaceae</taxon>
        <taxon>Pseudomonas</taxon>
    </lineage>
</organism>
<keyword evidence="11" id="KW-1185">Reference proteome</keyword>
<proteinExistence type="inferred from homology"/>
<protein>
    <submittedName>
        <fullName evidence="10">ABC transporter permease</fullName>
    </submittedName>
</protein>
<evidence type="ECO:0000313" key="11">
    <source>
        <dbReference type="Proteomes" id="UP000805841"/>
    </source>
</evidence>
<comment type="similarity">
    <text evidence="2">Belongs to the binding-protein-dependent transport system permease family. AraH/RbsC subfamily.</text>
</comment>
<keyword evidence="3" id="KW-0813">Transport</keyword>
<dbReference type="Pfam" id="PF02653">
    <property type="entry name" value="BPD_transp_2"/>
    <property type="match status" value="1"/>
</dbReference>
<evidence type="ECO:0000256" key="1">
    <source>
        <dbReference type="ARBA" id="ARBA00004429"/>
    </source>
</evidence>
<keyword evidence="5" id="KW-0997">Cell inner membrane</keyword>
<comment type="caution">
    <text evidence="10">The sequence shown here is derived from an EMBL/GenBank/DDBJ whole genome shotgun (WGS) entry which is preliminary data.</text>
</comment>